<dbReference type="STRING" id="1280954.HPO_02202"/>
<dbReference type="OrthoDB" id="9797178at2"/>
<dbReference type="PATRIC" id="fig|1280954.3.peg.451"/>
<dbReference type="InterPro" id="IPR000182">
    <property type="entry name" value="GNAT_dom"/>
</dbReference>
<protein>
    <submittedName>
        <fullName evidence="2">Acetyltransferase</fullName>
    </submittedName>
</protein>
<name>A0A062VI76_9PROT</name>
<evidence type="ECO:0000259" key="1">
    <source>
        <dbReference type="PROSITE" id="PS51186"/>
    </source>
</evidence>
<dbReference type="GO" id="GO:0016747">
    <property type="term" value="F:acyltransferase activity, transferring groups other than amino-acyl groups"/>
    <property type="evidence" value="ECO:0007669"/>
    <property type="project" value="InterPro"/>
</dbReference>
<dbReference type="Gene3D" id="3.40.630.30">
    <property type="match status" value="1"/>
</dbReference>
<keyword evidence="3" id="KW-1185">Reference proteome</keyword>
<organism evidence="2 3">
    <name type="scientific">Hyphomonas polymorpha PS728</name>
    <dbReference type="NCBI Taxonomy" id="1280954"/>
    <lineage>
        <taxon>Bacteria</taxon>
        <taxon>Pseudomonadati</taxon>
        <taxon>Pseudomonadota</taxon>
        <taxon>Alphaproteobacteria</taxon>
        <taxon>Hyphomonadales</taxon>
        <taxon>Hyphomonadaceae</taxon>
        <taxon>Hyphomonas</taxon>
    </lineage>
</organism>
<evidence type="ECO:0000313" key="2">
    <source>
        <dbReference type="EMBL" id="KDA00188.1"/>
    </source>
</evidence>
<dbReference type="CDD" id="cd04301">
    <property type="entry name" value="NAT_SF"/>
    <property type="match status" value="1"/>
</dbReference>
<dbReference type="InterPro" id="IPR016181">
    <property type="entry name" value="Acyl_CoA_acyltransferase"/>
</dbReference>
<dbReference type="Pfam" id="PF00583">
    <property type="entry name" value="Acetyltransf_1"/>
    <property type="match status" value="1"/>
</dbReference>
<feature type="domain" description="N-acetyltransferase" evidence="1">
    <location>
        <begin position="3"/>
        <end position="145"/>
    </location>
</feature>
<keyword evidence="2" id="KW-0808">Transferase</keyword>
<dbReference type="eggNOG" id="COG3153">
    <property type="taxonomic scope" value="Bacteria"/>
</dbReference>
<sequence>MASAIRPARPADMDAIAALNDAAFGGPDEGAIVRVLHRDGDSLLSLVAEVGGEIAGHIEFFRIWVSGAPLAAGLGPMSVRPGLQKQGVGAGLIRHGLAALKEAGETIIFVLGHDTYYPKFGFTEAAAKPFSAPWSGPHFMALRLAPGGPEAGKLSYPPAFGG</sequence>
<proteinExistence type="predicted"/>
<dbReference type="SUPFAM" id="SSF55729">
    <property type="entry name" value="Acyl-CoA N-acyltransferases (Nat)"/>
    <property type="match status" value="1"/>
</dbReference>
<accession>A0A062VI76</accession>
<gene>
    <name evidence="2" type="ORF">HPO_02202</name>
</gene>
<dbReference type="RefSeq" id="WP_035593943.1">
    <property type="nucleotide sequence ID" value="NZ_ARYM01000002.1"/>
</dbReference>
<dbReference type="Proteomes" id="UP000027100">
    <property type="component" value="Unassembled WGS sequence"/>
</dbReference>
<dbReference type="AlphaFoldDB" id="A0A062VI76"/>
<dbReference type="EMBL" id="ARYM01000002">
    <property type="protein sequence ID" value="KDA00188.1"/>
    <property type="molecule type" value="Genomic_DNA"/>
</dbReference>
<reference evidence="2 3" key="1">
    <citation type="journal article" date="2014" name="Antonie Van Leeuwenhoek">
        <title>Hyphomonas beringensis sp. nov. and Hyphomonas chukchiensis sp. nov., isolated from surface seawater of the Bering Sea and Chukchi Sea.</title>
        <authorList>
            <person name="Li C."/>
            <person name="Lai Q."/>
            <person name="Li G."/>
            <person name="Dong C."/>
            <person name="Wang J."/>
            <person name="Liao Y."/>
            <person name="Shao Z."/>
        </authorList>
    </citation>
    <scope>NUCLEOTIDE SEQUENCE [LARGE SCALE GENOMIC DNA]</scope>
    <source>
        <strain evidence="2 3">PS728</strain>
    </source>
</reference>
<comment type="caution">
    <text evidence="2">The sequence shown here is derived from an EMBL/GenBank/DDBJ whole genome shotgun (WGS) entry which is preliminary data.</text>
</comment>
<dbReference type="PROSITE" id="PS51186">
    <property type="entry name" value="GNAT"/>
    <property type="match status" value="1"/>
</dbReference>
<evidence type="ECO:0000313" key="3">
    <source>
        <dbReference type="Proteomes" id="UP000027100"/>
    </source>
</evidence>